<evidence type="ECO:0000313" key="3">
    <source>
        <dbReference type="Proteomes" id="UP000000245"/>
    </source>
</evidence>
<accession>A5FTY6</accession>
<dbReference type="InterPro" id="IPR036927">
    <property type="entry name" value="Cyt_c_oxase-like_su1_sf"/>
</dbReference>
<evidence type="ECO:0000313" key="2">
    <source>
        <dbReference type="EMBL" id="ABQ29068.1"/>
    </source>
</evidence>
<reference evidence="2 3" key="1">
    <citation type="submission" date="2007-05" db="EMBL/GenBank/DDBJ databases">
        <title>Complete sequence of plasmid2 pACRY02 of Acidiphilium cryptum JF-5.</title>
        <authorList>
            <consortium name="US DOE Joint Genome Institute"/>
            <person name="Copeland A."/>
            <person name="Lucas S."/>
            <person name="Lapidus A."/>
            <person name="Barry K."/>
            <person name="Detter J.C."/>
            <person name="Glavina del Rio T."/>
            <person name="Hammon N."/>
            <person name="Israni S."/>
            <person name="Dalin E."/>
            <person name="Tice H."/>
            <person name="Pitluck S."/>
            <person name="Sims D."/>
            <person name="Brettin T."/>
            <person name="Bruce D."/>
            <person name="Han C."/>
            <person name="Schmutz J."/>
            <person name="Larimer F."/>
            <person name="Land M."/>
            <person name="Hauser L."/>
            <person name="Kyrpides N."/>
            <person name="Kim E."/>
            <person name="Magnuson T."/>
            <person name="Richardson P."/>
        </authorList>
    </citation>
    <scope>NUCLEOTIDE SEQUENCE [LARGE SCALE GENOMIC DNA]</scope>
    <source>
        <strain evidence="3">JF-5</strain>
        <plasmid evidence="3">Plasmid pACRY02</plasmid>
    </source>
</reference>
<name>A5FTY6_ACICJ</name>
<feature type="transmembrane region" description="Helical" evidence="1">
    <location>
        <begin position="53"/>
        <end position="73"/>
    </location>
</feature>
<dbReference type="Gene3D" id="1.20.210.10">
    <property type="entry name" value="Cytochrome c oxidase-like, subunit I domain"/>
    <property type="match status" value="1"/>
</dbReference>
<proteinExistence type="predicted"/>
<sequence length="189" mass="20037">MSGYRSRSSRFPNVFGRDRAPRWRLLTGAAIAGLLAASAVALAQPWGAGWGGGMMGGMGGMMGIGVGLMWQGLYGTPRRDWISSLSPDPFVHPIPMAITAAAGLVLLTALICFVVVTVGTLASRPVVASEVTEIPFGNAPVAEDSRWVRLMDRLGLWTLVAFLLILAVYGPLFAVLLSHQVSIPPNTAY</sequence>
<dbReference type="AlphaFoldDB" id="A5FTY6"/>
<evidence type="ECO:0000256" key="1">
    <source>
        <dbReference type="SAM" id="Phobius"/>
    </source>
</evidence>
<dbReference type="RefSeq" id="WP_011930586.1">
    <property type="nucleotide sequence ID" value="NC_009468.1"/>
</dbReference>
<keyword evidence="1" id="KW-0472">Membrane</keyword>
<dbReference type="EMBL" id="CP000690">
    <property type="protein sequence ID" value="ABQ29068.1"/>
    <property type="molecule type" value="Genomic_DNA"/>
</dbReference>
<dbReference type="KEGG" id="acr:Acry_3465"/>
<keyword evidence="1" id="KW-1133">Transmembrane helix</keyword>
<keyword evidence="2" id="KW-0614">Plasmid</keyword>
<protein>
    <submittedName>
        <fullName evidence="2">Uncharacterized protein</fullName>
    </submittedName>
</protein>
<keyword evidence="3" id="KW-1185">Reference proteome</keyword>
<keyword evidence="1" id="KW-0812">Transmembrane</keyword>
<gene>
    <name evidence="2" type="ordered locus">Acry_3465</name>
</gene>
<dbReference type="HOGENOM" id="CLU_1431753_0_0_5"/>
<organism evidence="2 3">
    <name type="scientific">Acidiphilium cryptum (strain JF-5)</name>
    <dbReference type="NCBI Taxonomy" id="349163"/>
    <lineage>
        <taxon>Bacteria</taxon>
        <taxon>Pseudomonadati</taxon>
        <taxon>Pseudomonadota</taxon>
        <taxon>Alphaproteobacteria</taxon>
        <taxon>Acetobacterales</taxon>
        <taxon>Acidocellaceae</taxon>
        <taxon>Acidiphilium</taxon>
    </lineage>
</organism>
<dbReference type="Proteomes" id="UP000000245">
    <property type="component" value="Plasmid pACRY02"/>
</dbReference>
<feature type="transmembrane region" description="Helical" evidence="1">
    <location>
        <begin position="154"/>
        <end position="177"/>
    </location>
</feature>
<feature type="transmembrane region" description="Helical" evidence="1">
    <location>
        <begin position="94"/>
        <end position="116"/>
    </location>
</feature>
<geneLocation type="plasmid" evidence="2 3">
    <name>pACRY02</name>
</geneLocation>